<evidence type="ECO:0000313" key="3">
    <source>
        <dbReference type="EMBL" id="GAA3386641.1"/>
    </source>
</evidence>
<evidence type="ECO:0000259" key="2">
    <source>
        <dbReference type="Pfam" id="PF03795"/>
    </source>
</evidence>
<keyword evidence="4" id="KW-1185">Reference proteome</keyword>
<comment type="caution">
    <text evidence="3">The sequence shown here is derived from an EMBL/GenBank/DDBJ whole genome shotgun (WGS) entry which is preliminary data.</text>
</comment>
<dbReference type="RefSeq" id="WP_345728258.1">
    <property type="nucleotide sequence ID" value="NZ_BAAAYN010000017.1"/>
</dbReference>
<reference evidence="4" key="1">
    <citation type="journal article" date="2019" name="Int. J. Syst. Evol. Microbiol.">
        <title>The Global Catalogue of Microorganisms (GCM) 10K type strain sequencing project: providing services to taxonomists for standard genome sequencing and annotation.</title>
        <authorList>
            <consortium name="The Broad Institute Genomics Platform"/>
            <consortium name="The Broad Institute Genome Sequencing Center for Infectious Disease"/>
            <person name="Wu L."/>
            <person name="Ma J."/>
        </authorList>
    </citation>
    <scope>NUCLEOTIDE SEQUENCE [LARGE SCALE GENOMIC DNA]</scope>
    <source>
        <strain evidence="4">JCM 9458</strain>
    </source>
</reference>
<dbReference type="PANTHER" id="PTHR35174:SF1">
    <property type="entry name" value="BLL0086 PROTEIN"/>
    <property type="match status" value="1"/>
</dbReference>
<dbReference type="Gene3D" id="3.30.70.1060">
    <property type="entry name" value="Dimeric alpha+beta barrel"/>
    <property type="match status" value="1"/>
</dbReference>
<dbReference type="SUPFAM" id="SSF54909">
    <property type="entry name" value="Dimeric alpha+beta barrel"/>
    <property type="match status" value="1"/>
</dbReference>
<organism evidence="3 4">
    <name type="scientific">Cryptosporangium minutisporangium</name>
    <dbReference type="NCBI Taxonomy" id="113569"/>
    <lineage>
        <taxon>Bacteria</taxon>
        <taxon>Bacillati</taxon>
        <taxon>Actinomycetota</taxon>
        <taxon>Actinomycetes</taxon>
        <taxon>Cryptosporangiales</taxon>
        <taxon>Cryptosporangiaceae</taxon>
        <taxon>Cryptosporangium</taxon>
    </lineage>
</organism>
<evidence type="ECO:0000313" key="4">
    <source>
        <dbReference type="Proteomes" id="UP001501676"/>
    </source>
</evidence>
<dbReference type="EMBL" id="BAAAYN010000017">
    <property type="protein sequence ID" value="GAA3386641.1"/>
    <property type="molecule type" value="Genomic_DNA"/>
</dbReference>
<dbReference type="PANTHER" id="PTHR35174">
    <property type="entry name" value="BLL7171 PROTEIN-RELATED"/>
    <property type="match status" value="1"/>
</dbReference>
<comment type="similarity">
    <text evidence="1">Belongs to the YciI family.</text>
</comment>
<feature type="domain" description="YCII-related" evidence="2">
    <location>
        <begin position="1"/>
        <end position="92"/>
    </location>
</feature>
<dbReference type="Pfam" id="PF03795">
    <property type="entry name" value="YCII"/>
    <property type="match status" value="1"/>
</dbReference>
<accession>A0ABP6SWM8</accession>
<dbReference type="InterPro" id="IPR005545">
    <property type="entry name" value="YCII"/>
</dbReference>
<gene>
    <name evidence="3" type="ORF">GCM10020369_25470</name>
</gene>
<dbReference type="InterPro" id="IPR011008">
    <property type="entry name" value="Dimeric_a/b-barrel"/>
</dbReference>
<sequence>MKFLQMVKSRENQGNPPQALFDAMGKYMEEFAATGRLVSTGGLLPTSAGATVRASGGQIIVSDGPFAEATEVIGGYAIVEYDSLEDAVAGAKDFIQLHVDHWPGWEGESEIRQIADF</sequence>
<dbReference type="Proteomes" id="UP001501676">
    <property type="component" value="Unassembled WGS sequence"/>
</dbReference>
<proteinExistence type="inferred from homology"/>
<protein>
    <submittedName>
        <fullName evidence="3">YciI family protein</fullName>
    </submittedName>
</protein>
<evidence type="ECO:0000256" key="1">
    <source>
        <dbReference type="ARBA" id="ARBA00007689"/>
    </source>
</evidence>
<name>A0ABP6SWM8_9ACTN</name>